<feature type="transmembrane region" description="Helical" evidence="6">
    <location>
        <begin position="296"/>
        <end position="316"/>
    </location>
</feature>
<proteinExistence type="predicted"/>
<keyword evidence="4 6" id="KW-0472">Membrane</keyword>
<feature type="domain" description="Major facilitator superfamily (MFS) profile" evidence="7">
    <location>
        <begin position="27"/>
        <end position="442"/>
    </location>
</feature>
<dbReference type="PANTHER" id="PTHR23508:SF10">
    <property type="entry name" value="CARBOXYLIC ACID TRANSPORTER PROTEIN HOMOLOG"/>
    <property type="match status" value="1"/>
</dbReference>
<evidence type="ECO:0000256" key="4">
    <source>
        <dbReference type="ARBA" id="ARBA00023136"/>
    </source>
</evidence>
<gene>
    <name evidence="8" type="ORF">AB5J58_48415</name>
</gene>
<feature type="compositionally biased region" description="Pro residues" evidence="5">
    <location>
        <begin position="451"/>
        <end position="464"/>
    </location>
</feature>
<evidence type="ECO:0000256" key="5">
    <source>
        <dbReference type="SAM" id="MobiDB-lite"/>
    </source>
</evidence>
<protein>
    <submittedName>
        <fullName evidence="8">MFS transporter</fullName>
    </submittedName>
</protein>
<dbReference type="Pfam" id="PF07690">
    <property type="entry name" value="MFS_1"/>
    <property type="match status" value="1"/>
</dbReference>
<feature type="transmembrane region" description="Helical" evidence="6">
    <location>
        <begin position="152"/>
        <end position="176"/>
    </location>
</feature>
<comment type="subcellular location">
    <subcellularLocation>
        <location evidence="1">Cell membrane</location>
        <topology evidence="1">Multi-pass membrane protein</topology>
    </subcellularLocation>
</comment>
<feature type="transmembrane region" description="Helical" evidence="6">
    <location>
        <begin position="354"/>
        <end position="378"/>
    </location>
</feature>
<dbReference type="SUPFAM" id="SSF103473">
    <property type="entry name" value="MFS general substrate transporter"/>
    <property type="match status" value="1"/>
</dbReference>
<name>A0AB39MNC1_9ACTN</name>
<feature type="transmembrane region" description="Helical" evidence="6">
    <location>
        <begin position="118"/>
        <end position="140"/>
    </location>
</feature>
<keyword evidence="2 6" id="KW-0812">Transmembrane</keyword>
<feature type="region of interest" description="Disordered" evidence="5">
    <location>
        <begin position="441"/>
        <end position="464"/>
    </location>
</feature>
<feature type="transmembrane region" description="Helical" evidence="6">
    <location>
        <begin position="328"/>
        <end position="348"/>
    </location>
</feature>
<feature type="transmembrane region" description="Helical" evidence="6">
    <location>
        <begin position="25"/>
        <end position="50"/>
    </location>
</feature>
<feature type="transmembrane region" description="Helical" evidence="6">
    <location>
        <begin position="416"/>
        <end position="437"/>
    </location>
</feature>
<reference evidence="8" key="1">
    <citation type="submission" date="2024-07" db="EMBL/GenBank/DDBJ databases">
        <authorList>
            <person name="Yu S.T."/>
        </authorList>
    </citation>
    <scope>NUCLEOTIDE SEQUENCE</scope>
    <source>
        <strain evidence="8">R08</strain>
    </source>
</reference>
<feature type="transmembrane region" description="Helical" evidence="6">
    <location>
        <begin position="390"/>
        <end position="410"/>
    </location>
</feature>
<evidence type="ECO:0000256" key="6">
    <source>
        <dbReference type="SAM" id="Phobius"/>
    </source>
</evidence>
<feature type="transmembrane region" description="Helical" evidence="6">
    <location>
        <begin position="182"/>
        <end position="201"/>
    </location>
</feature>
<dbReference type="InterPro" id="IPR036259">
    <property type="entry name" value="MFS_trans_sf"/>
</dbReference>
<evidence type="ECO:0000259" key="7">
    <source>
        <dbReference type="PROSITE" id="PS50850"/>
    </source>
</evidence>
<dbReference type="GO" id="GO:0005886">
    <property type="term" value="C:plasma membrane"/>
    <property type="evidence" value="ECO:0007669"/>
    <property type="project" value="UniProtKB-SubCell"/>
</dbReference>
<feature type="transmembrane region" description="Helical" evidence="6">
    <location>
        <begin position="93"/>
        <end position="112"/>
    </location>
</feature>
<dbReference type="InterPro" id="IPR020846">
    <property type="entry name" value="MFS_dom"/>
</dbReference>
<dbReference type="InterPro" id="IPR011701">
    <property type="entry name" value="MFS"/>
</dbReference>
<accession>A0AB39MNC1</accession>
<evidence type="ECO:0000256" key="3">
    <source>
        <dbReference type="ARBA" id="ARBA00022989"/>
    </source>
</evidence>
<dbReference type="EMBL" id="CP163431">
    <property type="protein sequence ID" value="XDQ07529.1"/>
    <property type="molecule type" value="Genomic_DNA"/>
</dbReference>
<dbReference type="AlphaFoldDB" id="A0AB39MNC1"/>
<sequence length="464" mass="48048">MTTDATSRLSPQEFIDRGPMSRRQWLIVILGLLTMIAEGLDATIAAFVYPLLEKDWGTGIDAVTATVTLGILAMVAGGIATGPLADRHGRKGITLAGIALFGLGTAAMALTHDIVTLAALRTLACLGLGAVLPGVMALVADWTPARRRSQMVTLSFTGVTAGTTLGGILSALLVPAFGWRTLLAVTGLAPLLLIPALLRLVPESVSVLAARHRTEALHRALTAVAPDQDLTHLTRPAPQRPAARPAPRPSVRTLLAGGLATTTLLLWLCCFLGLGVVFVLLSYLPLLGERTGLSTAQAGVVVAVFGWGGLAGQLSVSFALKRLDRFRVLTALWALGTLALTAAALGALQFPALLAAAFALGLCLPAANAALQAIAALAYPPATRATGMSWAASMGKLGPVLCGVLGGLMVKAGWSLSTVLFTLTAPTALCVLAALTLQSRHRPAPRTRQPRPAPARPLPVPEQQ</sequence>
<dbReference type="RefSeq" id="WP_369192302.1">
    <property type="nucleotide sequence ID" value="NZ_CP163431.1"/>
</dbReference>
<dbReference type="PANTHER" id="PTHR23508">
    <property type="entry name" value="CARBOXYLIC ACID TRANSPORTER PROTEIN HOMOLOG"/>
    <property type="match status" value="1"/>
</dbReference>
<feature type="transmembrane region" description="Helical" evidence="6">
    <location>
        <begin position="254"/>
        <end position="284"/>
    </location>
</feature>
<evidence type="ECO:0000256" key="1">
    <source>
        <dbReference type="ARBA" id="ARBA00004651"/>
    </source>
</evidence>
<keyword evidence="3 6" id="KW-1133">Transmembrane helix</keyword>
<dbReference type="PROSITE" id="PS50850">
    <property type="entry name" value="MFS"/>
    <property type="match status" value="1"/>
</dbReference>
<evidence type="ECO:0000256" key="2">
    <source>
        <dbReference type="ARBA" id="ARBA00022692"/>
    </source>
</evidence>
<dbReference type="Gene3D" id="1.20.1250.20">
    <property type="entry name" value="MFS general substrate transporter like domains"/>
    <property type="match status" value="2"/>
</dbReference>
<feature type="transmembrane region" description="Helical" evidence="6">
    <location>
        <begin position="62"/>
        <end position="81"/>
    </location>
</feature>
<dbReference type="GO" id="GO:0046943">
    <property type="term" value="F:carboxylic acid transmembrane transporter activity"/>
    <property type="evidence" value="ECO:0007669"/>
    <property type="project" value="TreeGrafter"/>
</dbReference>
<organism evidence="8">
    <name type="scientific">Streptomyces sp. R08</name>
    <dbReference type="NCBI Taxonomy" id="3238624"/>
    <lineage>
        <taxon>Bacteria</taxon>
        <taxon>Bacillati</taxon>
        <taxon>Actinomycetota</taxon>
        <taxon>Actinomycetes</taxon>
        <taxon>Kitasatosporales</taxon>
        <taxon>Streptomycetaceae</taxon>
        <taxon>Streptomyces</taxon>
    </lineage>
</organism>
<evidence type="ECO:0000313" key="8">
    <source>
        <dbReference type="EMBL" id="XDQ07529.1"/>
    </source>
</evidence>